<dbReference type="STRING" id="5454.A0A163B8B4"/>
<organism evidence="1 2">
    <name type="scientific">Didymella rabiei</name>
    <name type="common">Chickpea ascochyta blight fungus</name>
    <name type="synonym">Mycosphaerella rabiei</name>
    <dbReference type="NCBI Taxonomy" id="5454"/>
    <lineage>
        <taxon>Eukaryota</taxon>
        <taxon>Fungi</taxon>
        <taxon>Dikarya</taxon>
        <taxon>Ascomycota</taxon>
        <taxon>Pezizomycotina</taxon>
        <taxon>Dothideomycetes</taxon>
        <taxon>Pleosporomycetidae</taxon>
        <taxon>Pleosporales</taxon>
        <taxon>Pleosporineae</taxon>
        <taxon>Didymellaceae</taxon>
        <taxon>Ascochyta</taxon>
    </lineage>
</organism>
<accession>A0A163B8B4</accession>
<sequence length="227" mass="24425">MPSLFRSGLLVLAIPRALAQSTNDVSAEYTSDDAFRKAVLDTTNLYRRQHDAGELGWNETLAETAGTWSSKCGFEHSGGPTGENLAAGYPNATAAISAWGEERKEYDFKKGEFSYGNHDLSWRPAHHADRKKHSSKTGHFTQLVWRNSTTVGCARTECNAKEGGGRGDAPGWYMVCEYHPAGNVLGQFTDNVLEQRSADQAPSAASGVRGSLGALWVGIAFALAGAL</sequence>
<dbReference type="InterPro" id="IPR035940">
    <property type="entry name" value="CAP_sf"/>
</dbReference>
<dbReference type="InterPro" id="IPR014044">
    <property type="entry name" value="CAP_dom"/>
</dbReference>
<protein>
    <submittedName>
        <fullName evidence="1">Extracellular region</fullName>
    </submittedName>
</protein>
<gene>
    <name evidence="1" type="ORF">ST47_g7266</name>
</gene>
<dbReference type="OrthoDB" id="337038at2759"/>
<dbReference type="AlphaFoldDB" id="A0A163B8B4"/>
<dbReference type="GO" id="GO:0005576">
    <property type="term" value="C:extracellular region"/>
    <property type="evidence" value="ECO:0007669"/>
    <property type="project" value="InterPro"/>
</dbReference>
<dbReference type="PROSITE" id="PS01009">
    <property type="entry name" value="CRISP_1"/>
    <property type="match status" value="1"/>
</dbReference>
<dbReference type="InterPro" id="IPR002413">
    <property type="entry name" value="V5_allergen-like"/>
</dbReference>
<keyword evidence="2" id="KW-1185">Reference proteome</keyword>
<proteinExistence type="predicted"/>
<name>A0A163B8B4_DIDRA</name>
<evidence type="ECO:0000313" key="1">
    <source>
        <dbReference type="EMBL" id="KZM21622.1"/>
    </source>
</evidence>
<comment type="caution">
    <text evidence="1">The sequence shown here is derived from an EMBL/GenBank/DDBJ whole genome shotgun (WGS) entry which is preliminary data.</text>
</comment>
<reference evidence="1 2" key="1">
    <citation type="journal article" date="2016" name="Sci. Rep.">
        <title>Draft genome sequencing and secretome analysis of fungal phytopathogen Ascochyta rabiei provides insight into the necrotrophic effector repertoire.</title>
        <authorList>
            <person name="Verma S."/>
            <person name="Gazara R.K."/>
            <person name="Nizam S."/>
            <person name="Parween S."/>
            <person name="Chattopadhyay D."/>
            <person name="Verma P.K."/>
        </authorList>
    </citation>
    <scope>NUCLEOTIDE SEQUENCE [LARGE SCALE GENOMIC DNA]</scope>
    <source>
        <strain evidence="1 2">ArDII</strain>
    </source>
</reference>
<dbReference type="Pfam" id="PF00188">
    <property type="entry name" value="CAP"/>
    <property type="match status" value="1"/>
</dbReference>
<dbReference type="Gene3D" id="3.40.33.10">
    <property type="entry name" value="CAP"/>
    <property type="match status" value="1"/>
</dbReference>
<dbReference type="Proteomes" id="UP000076837">
    <property type="component" value="Unassembled WGS sequence"/>
</dbReference>
<dbReference type="InterPro" id="IPR018244">
    <property type="entry name" value="Allrgn_V5/Tpx1_CS"/>
</dbReference>
<dbReference type="InterPro" id="IPR001283">
    <property type="entry name" value="CRISP-related"/>
</dbReference>
<dbReference type="SUPFAM" id="SSF55797">
    <property type="entry name" value="PR-1-like"/>
    <property type="match status" value="1"/>
</dbReference>
<dbReference type="PRINTS" id="PR00838">
    <property type="entry name" value="V5ALLERGEN"/>
</dbReference>
<dbReference type="PANTHER" id="PTHR10334">
    <property type="entry name" value="CYSTEINE-RICH SECRETORY PROTEIN-RELATED"/>
    <property type="match status" value="1"/>
</dbReference>
<dbReference type="PRINTS" id="PR00837">
    <property type="entry name" value="V5TPXLIKE"/>
</dbReference>
<dbReference type="EMBL" id="JYNV01000242">
    <property type="protein sequence ID" value="KZM21622.1"/>
    <property type="molecule type" value="Genomic_DNA"/>
</dbReference>
<evidence type="ECO:0000313" key="2">
    <source>
        <dbReference type="Proteomes" id="UP000076837"/>
    </source>
</evidence>
<dbReference type="SMART" id="SM00198">
    <property type="entry name" value="SCP"/>
    <property type="match status" value="1"/>
</dbReference>